<dbReference type="EMBL" id="JADEVV010000001">
    <property type="protein sequence ID" value="MBE9252300.1"/>
    <property type="molecule type" value="Genomic_DNA"/>
</dbReference>
<gene>
    <name evidence="1" type="ORF">IQ217_00210</name>
</gene>
<dbReference type="RefSeq" id="WP_190598960.1">
    <property type="nucleotide sequence ID" value="NZ_JADEVV010000001.1"/>
</dbReference>
<evidence type="ECO:0008006" key="3">
    <source>
        <dbReference type="Google" id="ProtNLM"/>
    </source>
</evidence>
<proteinExistence type="predicted"/>
<sequence>MLSIDKNYDRPWDDGDVLQIGPEAEQENQSDGLAWTLLECFAEVKNPWLTLKGERWQDGQARRLDYWRVEKADSLVLLPQQGDRLLLPHPIFRPGIGRSTWDFPGGRLTDITKVELTLAEILNRELDVPLDAITEIVPLNPGGWTVNSSFSNQKLHGYWIRINEDFSPNPKAIGAEFHVPSQLVDLLKILDCLQCRALLREWQQINHRFDGSD</sequence>
<keyword evidence="2" id="KW-1185">Reference proteome</keyword>
<dbReference type="Proteomes" id="UP000658720">
    <property type="component" value="Unassembled WGS sequence"/>
</dbReference>
<evidence type="ECO:0000313" key="1">
    <source>
        <dbReference type="EMBL" id="MBE9252300.1"/>
    </source>
</evidence>
<protein>
    <recommendedName>
        <fullName evidence="3">NUDIX hydrolase</fullName>
    </recommendedName>
</protein>
<dbReference type="SUPFAM" id="SSF55811">
    <property type="entry name" value="Nudix"/>
    <property type="match status" value="1"/>
</dbReference>
<reference evidence="1 2" key="1">
    <citation type="submission" date="2020-10" db="EMBL/GenBank/DDBJ databases">
        <authorList>
            <person name="Castelo-Branco R."/>
            <person name="Eusebio N."/>
            <person name="Adriana R."/>
            <person name="Vieira A."/>
            <person name="Brugerolle De Fraissinette N."/>
            <person name="Rezende De Castro R."/>
            <person name="Schneider M.P."/>
            <person name="Vasconcelos V."/>
            <person name="Leao P.N."/>
        </authorList>
    </citation>
    <scope>NUCLEOTIDE SEQUENCE [LARGE SCALE GENOMIC DNA]</scope>
    <source>
        <strain evidence="1 2">LEGE 00031</strain>
    </source>
</reference>
<comment type="caution">
    <text evidence="1">The sequence shown here is derived from an EMBL/GenBank/DDBJ whole genome shotgun (WGS) entry which is preliminary data.</text>
</comment>
<organism evidence="1 2">
    <name type="scientific">Synechocystis salina LEGE 00031</name>
    <dbReference type="NCBI Taxonomy" id="1828736"/>
    <lineage>
        <taxon>Bacteria</taxon>
        <taxon>Bacillati</taxon>
        <taxon>Cyanobacteriota</taxon>
        <taxon>Cyanophyceae</taxon>
        <taxon>Synechococcales</taxon>
        <taxon>Merismopediaceae</taxon>
        <taxon>Synechocystis</taxon>
    </lineage>
</organism>
<dbReference type="Gene3D" id="3.90.79.10">
    <property type="entry name" value="Nucleoside Triphosphate Pyrophosphohydrolase"/>
    <property type="match status" value="1"/>
</dbReference>
<dbReference type="InterPro" id="IPR015797">
    <property type="entry name" value="NUDIX_hydrolase-like_dom_sf"/>
</dbReference>
<accession>A0ABR9VLU4</accession>
<evidence type="ECO:0000313" key="2">
    <source>
        <dbReference type="Proteomes" id="UP000658720"/>
    </source>
</evidence>
<name>A0ABR9VLU4_9SYNC</name>